<evidence type="ECO:0000256" key="8">
    <source>
        <dbReference type="ARBA" id="ARBA00023128"/>
    </source>
</evidence>
<dbReference type="CDD" id="cd16929">
    <property type="entry name" value="HATPase_PDK-like"/>
    <property type="match status" value="1"/>
</dbReference>
<evidence type="ECO:0000256" key="5">
    <source>
        <dbReference type="ARBA" id="ARBA00022777"/>
    </source>
</evidence>
<keyword evidence="4 9" id="KW-0547">Nucleotide-binding</keyword>
<dbReference type="AlphaFoldDB" id="A0A8C3AJB2"/>
<dbReference type="PANTHER" id="PTHR11947:SF15">
    <property type="entry name" value="[PYRUVATE DEHYDROGENASE (ACETYL-TRANSFERRING)] KINASE ISOZYME 2, MITOCHONDRIAL"/>
    <property type="match status" value="1"/>
</dbReference>
<reference evidence="11" key="1">
    <citation type="submission" date="2025-08" db="UniProtKB">
        <authorList>
            <consortium name="Ensembl"/>
        </authorList>
    </citation>
    <scope>IDENTIFICATION</scope>
</reference>
<dbReference type="Proteomes" id="UP000694565">
    <property type="component" value="Unplaced"/>
</dbReference>
<dbReference type="InterPro" id="IPR036890">
    <property type="entry name" value="HATPase_C_sf"/>
</dbReference>
<dbReference type="Ensembl" id="ENSCLMT00005045516.1">
    <property type="protein sequence ID" value="ENSCLMP00005043957.1"/>
    <property type="gene ID" value="ENSCLMG00005020254.1"/>
</dbReference>
<dbReference type="PROSITE" id="PS50109">
    <property type="entry name" value="HIS_KIN"/>
    <property type="match status" value="1"/>
</dbReference>
<dbReference type="GO" id="GO:0005524">
    <property type="term" value="F:ATP binding"/>
    <property type="evidence" value="ECO:0007669"/>
    <property type="project" value="UniProtKB-UniRule"/>
</dbReference>
<evidence type="ECO:0000256" key="9">
    <source>
        <dbReference type="RuleBase" id="RU366032"/>
    </source>
</evidence>
<dbReference type="InterPro" id="IPR018955">
    <property type="entry name" value="BCDHK/PDK_N"/>
</dbReference>
<dbReference type="FunFam" id="1.20.140.20:FF:000001">
    <property type="entry name" value="[Pyruvate dehydrogenase (acetyl-transferring)] kinase isozyme 2, mitochondrial"/>
    <property type="match status" value="1"/>
</dbReference>
<evidence type="ECO:0000313" key="12">
    <source>
        <dbReference type="Proteomes" id="UP000694565"/>
    </source>
</evidence>
<dbReference type="Gene3D" id="3.30.565.10">
    <property type="entry name" value="Histidine kinase-like ATPase, C-terminal domain"/>
    <property type="match status" value="1"/>
</dbReference>
<keyword evidence="8 9" id="KW-0496">Mitochondrion</keyword>
<dbReference type="SUPFAM" id="SSF69012">
    <property type="entry name" value="alpha-ketoacid dehydrogenase kinase, N-terminal domain"/>
    <property type="match status" value="1"/>
</dbReference>
<dbReference type="EC" id="2.7.11.-" evidence="9"/>
<evidence type="ECO:0000256" key="7">
    <source>
        <dbReference type="ARBA" id="ARBA00022946"/>
    </source>
</evidence>
<proteinExistence type="inferred from homology"/>
<keyword evidence="6 9" id="KW-0067">ATP-binding</keyword>
<dbReference type="InterPro" id="IPR005467">
    <property type="entry name" value="His_kinase_dom"/>
</dbReference>
<dbReference type="Gene3D" id="1.20.140.20">
    <property type="entry name" value="Alpha-ketoacid/pyruvate dehydrogenase kinase, N-terminal domain"/>
    <property type="match status" value="1"/>
</dbReference>
<evidence type="ECO:0000256" key="2">
    <source>
        <dbReference type="ARBA" id="ARBA00006155"/>
    </source>
</evidence>
<dbReference type="InterPro" id="IPR036784">
    <property type="entry name" value="AK/P_DHK_N_sf"/>
</dbReference>
<protein>
    <recommendedName>
        <fullName evidence="9">Protein-serine/threonine kinase</fullName>
        <ecNumber evidence="9">2.7.11.-</ecNumber>
    </recommendedName>
</protein>
<evidence type="ECO:0000256" key="1">
    <source>
        <dbReference type="ARBA" id="ARBA00004305"/>
    </source>
</evidence>
<organism evidence="11 12">
    <name type="scientific">Cyclopterus lumpus</name>
    <name type="common">Lumpsucker</name>
    <dbReference type="NCBI Taxonomy" id="8103"/>
    <lineage>
        <taxon>Eukaryota</taxon>
        <taxon>Metazoa</taxon>
        <taxon>Chordata</taxon>
        <taxon>Craniata</taxon>
        <taxon>Vertebrata</taxon>
        <taxon>Euteleostomi</taxon>
        <taxon>Actinopterygii</taxon>
        <taxon>Neopterygii</taxon>
        <taxon>Teleostei</taxon>
        <taxon>Neoteleostei</taxon>
        <taxon>Acanthomorphata</taxon>
        <taxon>Eupercaria</taxon>
        <taxon>Perciformes</taxon>
        <taxon>Cottioidei</taxon>
        <taxon>Cottales</taxon>
        <taxon>Cyclopteridae</taxon>
        <taxon>Cyclopterus</taxon>
    </lineage>
</organism>
<sequence>MEHGAIRENCCCTAVRVNVPKHVDHFSKFSPSPLSMKQFLDFGSTNACERTSFVFLRQELPVRLSNIMKEIEVLPDRLLATPSVQMLHSWYTQSLMEILEFLDKSPDDHRVLEMFVEVLESIRNRHNEVVPTMAQGIIEYKDAFSRRDAVTDHNIQYFLDRFYTSRISIRMLINQHTLVFNGNTNPAHPNTIGCIDSICDVSEVVRDAYESAKLLCEQYYLGAPELELRQMNGDPIHISYVPSHLYHMLFELFKNAMRATIENQETSTTLPPIKVMVALGGEDLSIQMSDRGGGVPFRKTERLFSYMYSTAPRPSIGDKHRAPLAGFGYGLPISRLYTRYFQGDLQLYSMEGHGTDAVIYLKALSKDSVERLPVFNKTTLRHYKLSLEADDWCVPSKEPLDLAVYRTSK</sequence>
<feature type="domain" description="Histidine kinase" evidence="10">
    <location>
        <begin position="242"/>
        <end position="365"/>
    </location>
</feature>
<evidence type="ECO:0000256" key="6">
    <source>
        <dbReference type="ARBA" id="ARBA00022840"/>
    </source>
</evidence>
<keyword evidence="7" id="KW-0809">Transit peptide</keyword>
<reference evidence="11" key="2">
    <citation type="submission" date="2025-09" db="UniProtKB">
        <authorList>
            <consortium name="Ensembl"/>
        </authorList>
    </citation>
    <scope>IDENTIFICATION</scope>
</reference>
<comment type="similarity">
    <text evidence="2 9">Belongs to the PDK/BCKDK protein kinase family.</text>
</comment>
<evidence type="ECO:0000256" key="4">
    <source>
        <dbReference type="ARBA" id="ARBA00022741"/>
    </source>
</evidence>
<gene>
    <name evidence="11" type="primary">LOC117734678</name>
</gene>
<accession>A0A8C3AJB2</accession>
<dbReference type="SMART" id="SM00387">
    <property type="entry name" value="HATPase_c"/>
    <property type="match status" value="1"/>
</dbReference>
<dbReference type="GO" id="GO:0010906">
    <property type="term" value="P:regulation of glucose metabolic process"/>
    <property type="evidence" value="ECO:0007669"/>
    <property type="project" value="TreeGrafter"/>
</dbReference>
<keyword evidence="5 9" id="KW-0418">Kinase</keyword>
<evidence type="ECO:0000259" key="10">
    <source>
        <dbReference type="PROSITE" id="PS50109"/>
    </source>
</evidence>
<comment type="subcellular location">
    <subcellularLocation>
        <location evidence="1 9">Mitochondrion matrix</location>
    </subcellularLocation>
</comment>
<evidence type="ECO:0000313" key="11">
    <source>
        <dbReference type="Ensembl" id="ENSCLMP00005043957.1"/>
    </source>
</evidence>
<dbReference type="Pfam" id="PF02518">
    <property type="entry name" value="HATPase_c"/>
    <property type="match status" value="1"/>
</dbReference>
<evidence type="ECO:0000256" key="3">
    <source>
        <dbReference type="ARBA" id="ARBA00022679"/>
    </source>
</evidence>
<dbReference type="InterPro" id="IPR003594">
    <property type="entry name" value="HATPase_dom"/>
</dbReference>
<name>A0A8C3AJB2_CYCLU</name>
<dbReference type="SUPFAM" id="SSF55874">
    <property type="entry name" value="ATPase domain of HSP90 chaperone/DNA topoisomerase II/histidine kinase"/>
    <property type="match status" value="1"/>
</dbReference>
<dbReference type="GO" id="GO:0005759">
    <property type="term" value="C:mitochondrial matrix"/>
    <property type="evidence" value="ECO:0007669"/>
    <property type="project" value="UniProtKB-SubCell"/>
</dbReference>
<dbReference type="PANTHER" id="PTHR11947">
    <property type="entry name" value="PYRUVATE DEHYDROGENASE KINASE"/>
    <property type="match status" value="1"/>
</dbReference>
<dbReference type="GO" id="GO:0004740">
    <property type="term" value="F:pyruvate dehydrogenase (acetyl-transferring) kinase activity"/>
    <property type="evidence" value="ECO:0007669"/>
    <property type="project" value="TreeGrafter"/>
</dbReference>
<keyword evidence="12" id="KW-1185">Reference proteome</keyword>
<dbReference type="GeneTree" id="ENSGT01030000234646"/>
<dbReference type="InterPro" id="IPR039028">
    <property type="entry name" value="BCKD/PDK"/>
</dbReference>
<dbReference type="Pfam" id="PF10436">
    <property type="entry name" value="BCDHK_Adom3"/>
    <property type="match status" value="1"/>
</dbReference>
<keyword evidence="3 9" id="KW-0808">Transferase</keyword>
<dbReference type="FunFam" id="3.30.565.10:FF:000007">
    <property type="entry name" value="Mitochondrial pyruvate dehydrogenase kinase isoform 2"/>
    <property type="match status" value="1"/>
</dbReference>